<evidence type="ECO:0000256" key="1">
    <source>
        <dbReference type="ARBA" id="ARBA00009369"/>
    </source>
</evidence>
<keyword evidence="6" id="KW-0175">Coiled coil</keyword>
<evidence type="ECO:0000313" key="9">
    <source>
        <dbReference type="EMBL" id="EEW37312.1"/>
    </source>
</evidence>
<dbReference type="AlphaFoldDB" id="C8NGA0"/>
<dbReference type="Pfam" id="PF04085">
    <property type="entry name" value="MreC"/>
    <property type="match status" value="1"/>
</dbReference>
<dbReference type="PANTHER" id="PTHR34138">
    <property type="entry name" value="CELL SHAPE-DETERMINING PROTEIN MREC"/>
    <property type="match status" value="1"/>
</dbReference>
<protein>
    <recommendedName>
        <fullName evidence="2 5">Cell shape-determining protein MreC</fullName>
    </recommendedName>
    <alternativeName>
        <fullName evidence="4 5">Cell shape protein MreC</fullName>
    </alternativeName>
</protein>
<feature type="domain" description="Rod shape-determining protein MreC beta-barrel core" evidence="8">
    <location>
        <begin position="121"/>
        <end position="273"/>
    </location>
</feature>
<comment type="similarity">
    <text evidence="1 5">Belongs to the MreC family.</text>
</comment>
<comment type="caution">
    <text evidence="9">The sequence shown here is derived from an EMBL/GenBank/DDBJ whole genome shotgun (WGS) entry which is preliminary data.</text>
</comment>
<evidence type="ECO:0000256" key="4">
    <source>
        <dbReference type="ARBA" id="ARBA00032089"/>
    </source>
</evidence>
<dbReference type="InterPro" id="IPR007221">
    <property type="entry name" value="MreC"/>
</dbReference>
<evidence type="ECO:0000256" key="5">
    <source>
        <dbReference type="PIRNR" id="PIRNR038471"/>
    </source>
</evidence>
<comment type="function">
    <text evidence="5">Involved in formation and maintenance of cell shape.</text>
</comment>
<dbReference type="RefSeq" id="WP_005606967.1">
    <property type="nucleotide sequence ID" value="NZ_CP102283.1"/>
</dbReference>
<dbReference type="InterPro" id="IPR042175">
    <property type="entry name" value="Cell/Rod_MreC_2"/>
</dbReference>
<dbReference type="Gene3D" id="2.40.10.340">
    <property type="entry name" value="Rod shape-determining protein MreC, domain 1"/>
    <property type="match status" value="1"/>
</dbReference>
<dbReference type="PIRSF" id="PIRSF038471">
    <property type="entry name" value="MreC"/>
    <property type="match status" value="1"/>
</dbReference>
<keyword evidence="3 5" id="KW-0133">Cell shape</keyword>
<sequence length="282" mass="31061">MNPIFSNKKLIGWVIGIIVALALIMYSVTYGSNIVTQGVNDVTNILGRLVSYPANSINDFIDSVGDLSNTYQENQSLKQKIDTIHELEVQLNELKRDNQKMKETLKLQDTLNDYTLVNATVIARNPDTWRDVITINKGSNDGIQPQMSVMSDNGLVGKVLDVNPTSARIALLSNADNTLVRVAAMIQNEKEPIYGTITGYDEKTNMLVMSQIQATQDIKVGDKVVTSGLGGISPNSLYIGTVEEVAMDRFGLYKEVKIRPAADTNDVRYVTVVIRTSESEGQ</sequence>
<gene>
    <name evidence="9" type="primary">mreC</name>
    <name evidence="9" type="ORF">HMPREF0444_0945</name>
</gene>
<dbReference type="eggNOG" id="COG1792">
    <property type="taxonomic scope" value="Bacteria"/>
</dbReference>
<reference evidence="9 10" key="1">
    <citation type="submission" date="2009-08" db="EMBL/GenBank/DDBJ databases">
        <authorList>
            <person name="Muzny D."/>
            <person name="Qin X."/>
            <person name="Deng J."/>
            <person name="Jiang H."/>
            <person name="Liu Y."/>
            <person name="Qu J."/>
            <person name="Song X.-Z."/>
            <person name="Zhang L."/>
            <person name="Thornton R."/>
            <person name="Coyle M."/>
            <person name="Francisco L."/>
            <person name="Jackson L."/>
            <person name="Javaid M."/>
            <person name="Korchina V."/>
            <person name="Kovar C."/>
            <person name="Mata R."/>
            <person name="Mathew T."/>
            <person name="Ngo R."/>
            <person name="Nguyen L."/>
            <person name="Nguyen N."/>
            <person name="Okwuonu G."/>
            <person name="Ongeri F."/>
            <person name="Pham C."/>
            <person name="Simmons D."/>
            <person name="Wilczek-Boney K."/>
            <person name="Hale W."/>
            <person name="Jakkamsetti A."/>
            <person name="Pham P."/>
            <person name="Ruth R."/>
            <person name="San Lucas F."/>
            <person name="Warren J."/>
            <person name="Zhang J."/>
            <person name="Zhao Z."/>
            <person name="Zhou C."/>
            <person name="Zhu D."/>
            <person name="Lee S."/>
            <person name="Bess C."/>
            <person name="Blankenburg K."/>
            <person name="Forbes L."/>
            <person name="Fu Q."/>
            <person name="Gubbala S."/>
            <person name="Hirani K."/>
            <person name="Jayaseelan J.C."/>
            <person name="Lara F."/>
            <person name="Munidasa M."/>
            <person name="Palculict T."/>
            <person name="Patil S."/>
            <person name="Pu L.-L."/>
            <person name="Saada N."/>
            <person name="Tang L."/>
            <person name="Weissenberger G."/>
            <person name="Zhu Y."/>
            <person name="Hemphill L."/>
            <person name="Shang Y."/>
            <person name="Youmans B."/>
            <person name="Ayvaz T."/>
            <person name="Ross M."/>
            <person name="Santibanez J."/>
            <person name="Aqrawi P."/>
            <person name="Gross S."/>
            <person name="Joshi V."/>
            <person name="Fowler G."/>
            <person name="Nazareth L."/>
            <person name="Reid J."/>
            <person name="Worley K."/>
            <person name="Petrosino J."/>
            <person name="Highlander S."/>
            <person name="Gibbs R."/>
        </authorList>
    </citation>
    <scope>NUCLEOTIDE SEQUENCE [LARGE SCALE GENOMIC DNA]</scope>
    <source>
        <strain evidence="9 10">ATCC 49175</strain>
    </source>
</reference>
<organism evidence="9 10">
    <name type="scientific">Granulicatella adiacens ATCC 49175</name>
    <dbReference type="NCBI Taxonomy" id="638301"/>
    <lineage>
        <taxon>Bacteria</taxon>
        <taxon>Bacillati</taxon>
        <taxon>Bacillota</taxon>
        <taxon>Bacilli</taxon>
        <taxon>Lactobacillales</taxon>
        <taxon>Carnobacteriaceae</taxon>
        <taxon>Granulicatella</taxon>
    </lineage>
</organism>
<dbReference type="Gene3D" id="2.40.10.350">
    <property type="entry name" value="Rod shape-determining protein MreC, domain 2"/>
    <property type="match status" value="1"/>
</dbReference>
<dbReference type="HOGENOM" id="CLU_042663_1_1_9"/>
<dbReference type="InterPro" id="IPR055342">
    <property type="entry name" value="MreC_beta-barrel_core"/>
</dbReference>
<feature type="transmembrane region" description="Helical" evidence="7">
    <location>
        <begin position="12"/>
        <end position="31"/>
    </location>
</feature>
<dbReference type="GO" id="GO:0005886">
    <property type="term" value="C:plasma membrane"/>
    <property type="evidence" value="ECO:0007669"/>
    <property type="project" value="TreeGrafter"/>
</dbReference>
<feature type="coiled-coil region" evidence="6">
    <location>
        <begin position="77"/>
        <end position="111"/>
    </location>
</feature>
<dbReference type="NCBIfam" id="TIGR00219">
    <property type="entry name" value="mreC"/>
    <property type="match status" value="1"/>
</dbReference>
<evidence type="ECO:0000259" key="8">
    <source>
        <dbReference type="Pfam" id="PF04085"/>
    </source>
</evidence>
<dbReference type="EMBL" id="ACKZ01000017">
    <property type="protein sequence ID" value="EEW37312.1"/>
    <property type="molecule type" value="Genomic_DNA"/>
</dbReference>
<evidence type="ECO:0000256" key="3">
    <source>
        <dbReference type="ARBA" id="ARBA00022960"/>
    </source>
</evidence>
<evidence type="ECO:0000256" key="7">
    <source>
        <dbReference type="SAM" id="Phobius"/>
    </source>
</evidence>
<dbReference type="GO" id="GO:0008360">
    <property type="term" value="P:regulation of cell shape"/>
    <property type="evidence" value="ECO:0007669"/>
    <property type="project" value="UniProtKB-KW"/>
</dbReference>
<keyword evidence="10" id="KW-1185">Reference proteome</keyword>
<accession>C8NGA0</accession>
<dbReference type="InterPro" id="IPR042177">
    <property type="entry name" value="Cell/Rod_1"/>
</dbReference>
<evidence type="ECO:0000256" key="2">
    <source>
        <dbReference type="ARBA" id="ARBA00013855"/>
    </source>
</evidence>
<evidence type="ECO:0000256" key="6">
    <source>
        <dbReference type="SAM" id="Coils"/>
    </source>
</evidence>
<dbReference type="GeneID" id="78412718"/>
<dbReference type="PANTHER" id="PTHR34138:SF1">
    <property type="entry name" value="CELL SHAPE-DETERMINING PROTEIN MREC"/>
    <property type="match status" value="1"/>
</dbReference>
<dbReference type="Proteomes" id="UP000005926">
    <property type="component" value="Unassembled WGS sequence"/>
</dbReference>
<keyword evidence="7" id="KW-0812">Transmembrane</keyword>
<dbReference type="STRING" id="638301.HMPREF0444_0945"/>
<keyword evidence="7" id="KW-0472">Membrane</keyword>
<proteinExistence type="inferred from homology"/>
<keyword evidence="7" id="KW-1133">Transmembrane helix</keyword>
<name>C8NGA0_9LACT</name>
<evidence type="ECO:0000313" key="10">
    <source>
        <dbReference type="Proteomes" id="UP000005926"/>
    </source>
</evidence>